<accession>A0A396HVD6</accession>
<protein>
    <submittedName>
        <fullName evidence="1">Uncharacterized protein</fullName>
    </submittedName>
</protein>
<gene>
    <name evidence="1" type="ORF">MtrunA17_Chr5g0438981</name>
</gene>
<proteinExistence type="predicted"/>
<reference evidence="1" key="1">
    <citation type="journal article" date="2018" name="Nat. Plants">
        <title>Whole-genome landscape of Medicago truncatula symbiotic genes.</title>
        <authorList>
            <person name="Pecrix Y."/>
            <person name="Gamas P."/>
            <person name="Carrere S."/>
        </authorList>
    </citation>
    <scope>NUCLEOTIDE SEQUENCE</scope>
    <source>
        <tissue evidence="1">Leaves</tissue>
    </source>
</reference>
<name>A0A396HVD6_MEDTR</name>
<dbReference type="Proteomes" id="UP000265566">
    <property type="component" value="Chromosome 5"/>
</dbReference>
<dbReference type="AlphaFoldDB" id="A0A396HVD6"/>
<dbReference type="Gramene" id="rna32835">
    <property type="protein sequence ID" value="RHN57310.1"/>
    <property type="gene ID" value="gene32835"/>
</dbReference>
<evidence type="ECO:0000313" key="1">
    <source>
        <dbReference type="EMBL" id="RHN57310.1"/>
    </source>
</evidence>
<comment type="caution">
    <text evidence="1">The sequence shown here is derived from an EMBL/GenBank/DDBJ whole genome shotgun (WGS) entry which is preliminary data.</text>
</comment>
<dbReference type="EMBL" id="PSQE01000005">
    <property type="protein sequence ID" value="RHN57310.1"/>
    <property type="molecule type" value="Genomic_DNA"/>
</dbReference>
<organism evidence="1">
    <name type="scientific">Medicago truncatula</name>
    <name type="common">Barrel medic</name>
    <name type="synonym">Medicago tribuloides</name>
    <dbReference type="NCBI Taxonomy" id="3880"/>
    <lineage>
        <taxon>Eukaryota</taxon>
        <taxon>Viridiplantae</taxon>
        <taxon>Streptophyta</taxon>
        <taxon>Embryophyta</taxon>
        <taxon>Tracheophyta</taxon>
        <taxon>Spermatophyta</taxon>
        <taxon>Magnoliopsida</taxon>
        <taxon>eudicotyledons</taxon>
        <taxon>Gunneridae</taxon>
        <taxon>Pentapetalae</taxon>
        <taxon>rosids</taxon>
        <taxon>fabids</taxon>
        <taxon>Fabales</taxon>
        <taxon>Fabaceae</taxon>
        <taxon>Papilionoideae</taxon>
        <taxon>50 kb inversion clade</taxon>
        <taxon>NPAAA clade</taxon>
        <taxon>Hologalegina</taxon>
        <taxon>IRL clade</taxon>
        <taxon>Trifolieae</taxon>
        <taxon>Medicago</taxon>
    </lineage>
</organism>
<sequence>MFSKLKDRLLGYPFQCEENFPFQINANNTFSLFFWWWKSKKMESNNTFSNRQIYFHCS</sequence>